<evidence type="ECO:0000313" key="2">
    <source>
        <dbReference type="EMBL" id="KAK5773915.1"/>
    </source>
</evidence>
<feature type="compositionally biased region" description="Polar residues" evidence="1">
    <location>
        <begin position="128"/>
        <end position="141"/>
    </location>
</feature>
<keyword evidence="3" id="KW-1185">Reference proteome</keyword>
<dbReference type="AlphaFoldDB" id="A0AAN7WEP7"/>
<dbReference type="Proteomes" id="UP001306508">
    <property type="component" value="Unassembled WGS sequence"/>
</dbReference>
<feature type="region of interest" description="Disordered" evidence="1">
    <location>
        <begin position="54"/>
        <end position="87"/>
    </location>
</feature>
<name>A0AAN7WEP7_9SACH</name>
<dbReference type="EMBL" id="JAWIZZ010000061">
    <property type="protein sequence ID" value="KAK5773915.1"/>
    <property type="molecule type" value="Genomic_DNA"/>
</dbReference>
<dbReference type="Pfam" id="PF10253">
    <property type="entry name" value="PRCC"/>
    <property type="match status" value="1"/>
</dbReference>
<proteinExistence type="predicted"/>
<protein>
    <submittedName>
        <fullName evidence="2">Uncharacterized protein</fullName>
    </submittedName>
</protein>
<organism evidence="2 3">
    <name type="scientific">Arxiozyma heterogenica</name>
    <dbReference type="NCBI Taxonomy" id="278026"/>
    <lineage>
        <taxon>Eukaryota</taxon>
        <taxon>Fungi</taxon>
        <taxon>Dikarya</taxon>
        <taxon>Ascomycota</taxon>
        <taxon>Saccharomycotina</taxon>
        <taxon>Saccharomycetes</taxon>
        <taxon>Saccharomycetales</taxon>
        <taxon>Saccharomycetaceae</taxon>
        <taxon>Arxiozyma</taxon>
    </lineage>
</organism>
<reference evidence="3" key="1">
    <citation type="submission" date="2023-07" db="EMBL/GenBank/DDBJ databases">
        <title>A draft genome of Kazachstania heterogenica Y-27499.</title>
        <authorList>
            <person name="Donic C."/>
            <person name="Kralova J.S."/>
            <person name="Fidel L."/>
            <person name="Ben-Dor S."/>
            <person name="Jung S."/>
        </authorList>
    </citation>
    <scope>NUCLEOTIDE SEQUENCE [LARGE SCALE GENOMIC DNA]</scope>
    <source>
        <strain evidence="3">Y27499</strain>
    </source>
</reference>
<accession>A0AAN7WEP7</accession>
<feature type="region of interest" description="Disordered" evidence="1">
    <location>
        <begin position="117"/>
        <end position="141"/>
    </location>
</feature>
<evidence type="ECO:0000256" key="1">
    <source>
        <dbReference type="SAM" id="MobiDB-lite"/>
    </source>
</evidence>
<sequence>MKVFDGGYDRRSTDLNGVDYKPVRILVDVGRESDANGGEDGLRIDTLPCIKFGNTQQDGNTATSLTKSDMSPKNMKGTEQTTGKEDEYVSVNSNLPITELHDPKNQLSSLIKNAKENRDSLKQRNRRINQAQQWSKRQYGW</sequence>
<gene>
    <name evidence="2" type="ORF">RI543_004817</name>
</gene>
<feature type="compositionally biased region" description="Polar residues" evidence="1">
    <location>
        <begin position="54"/>
        <end position="81"/>
    </location>
</feature>
<evidence type="ECO:0000313" key="3">
    <source>
        <dbReference type="Proteomes" id="UP001306508"/>
    </source>
</evidence>
<comment type="caution">
    <text evidence="2">The sequence shown here is derived from an EMBL/GenBank/DDBJ whole genome shotgun (WGS) entry which is preliminary data.</text>
</comment>
<dbReference type="InterPro" id="IPR018800">
    <property type="entry name" value="PRCC"/>
</dbReference>